<gene>
    <name evidence="2" type="ORF">QC825_10080</name>
</gene>
<reference evidence="2 3" key="1">
    <citation type="submission" date="2023-04" db="EMBL/GenBank/DDBJ databases">
        <title>A long-awaited taxogenomic arrangement of the family Halomonadaceae.</title>
        <authorList>
            <person name="De La Haba R."/>
            <person name="Chuvochina M."/>
            <person name="Wittouck S."/>
            <person name="Arahal D.R."/>
            <person name="Sanchez-Porro C."/>
            <person name="Hugenholtz P."/>
            <person name="Ventosa A."/>
        </authorList>
    </citation>
    <scope>NUCLEOTIDE SEQUENCE [LARGE SCALE GENOMIC DNA]</scope>
    <source>
        <strain evidence="2 3">DSM 22428</strain>
    </source>
</reference>
<dbReference type="InterPro" id="IPR007554">
    <property type="entry name" value="Glycerophosphate_synth"/>
</dbReference>
<accession>A0ABU1GWJ1</accession>
<name>A0ABU1GWJ1_9GAMM</name>
<dbReference type="Proteomes" id="UP001269375">
    <property type="component" value="Unassembled WGS sequence"/>
</dbReference>
<dbReference type="Gene3D" id="3.90.550.10">
    <property type="entry name" value="Spore Coat Polysaccharide Biosynthesis Protein SpsA, Chain A"/>
    <property type="match status" value="1"/>
</dbReference>
<dbReference type="Pfam" id="PF04464">
    <property type="entry name" value="Glyphos_transf"/>
    <property type="match status" value="1"/>
</dbReference>
<sequence>MLNLSKKTYNYFSKKRREVKRKDDIENKLRQEGFFYRGENLSFNLSIRDSITIVSAVYNVEEYLEEFLSSIIRQKVNINNNLSVILVDDGSTDRSLEICNEWREKYPRIFEVISKSNGGPASARNAGLEKVSSKWVTFCDSDDILGWDYLLEFNCFLTRCESLNVFPDLISCRLLVYWEETGKYDYSHPLDFKFKGGSKVFDINEGHDLGLQLSASHAFYNMDVINNNNLRFLDVKPSFEDALFASMFILKSNETMGVVKEAHYFYRKRRNQSSLMGNVWSKEEKYKEQIEFGNMRLINEALEIKGYIPKWVSNVLIYDALWNFGKFVNKGLLELSGFSDDLLVFYRESLRSMLKEIPLEHIINANVPHFSEVFKYYFLSFIGAYNELKENVFAEAFDYDESARLLGIKIRAVENLADRLSFYSSSIQIFPEFKKIKVIDFLEEVLAYEVVVWLPLNESPFLQICLDDEFLEFKGSRKLNRFVSKYIDKSHLAKNKAPSRTNELSKKVHRSFYDTGFLSKRFKDSWLFIDRGSSADDNAEHLYRYVIKKHQGVNAYYVLSKGSQDWGRLKKEGFNLIEYNSFEHKQLLLSCIYLISSHADEYIFNVMRPVFYKDIIKYKFIFLQHGVIQNDLSFWLNNKDIDLFLTASVDEFESIGGDFNRYKFSKKEVVLTGLPRHDSLSVKQEHKERSEVKRVVIMPTWRKSLVGAIKPLSNNASVNPIFFESFFYKDWVSLLKCLSNMECVKSGLVQIDFCPHSNLQAYSSFFRLDGVNIVSPKDFGSIQDLFVRSDMIITDYSSVAFEMGFLEKPVVYYQTGRDSIYSGGHTTSLGYFDYSVHGLGPVFSEPQEVKLHIEKEQMNGFVMPEKYRCRAKEMFPYEKGKACERVYEEILKLG</sequence>
<proteinExistence type="predicted"/>
<evidence type="ECO:0000313" key="3">
    <source>
        <dbReference type="Proteomes" id="UP001269375"/>
    </source>
</evidence>
<dbReference type="InterPro" id="IPR029044">
    <property type="entry name" value="Nucleotide-diphossugar_trans"/>
</dbReference>
<dbReference type="InterPro" id="IPR001173">
    <property type="entry name" value="Glyco_trans_2-like"/>
</dbReference>
<keyword evidence="3" id="KW-1185">Reference proteome</keyword>
<dbReference type="PANTHER" id="PTHR22916">
    <property type="entry name" value="GLYCOSYLTRANSFERASE"/>
    <property type="match status" value="1"/>
</dbReference>
<dbReference type="Pfam" id="PF00535">
    <property type="entry name" value="Glycos_transf_2"/>
    <property type="match status" value="1"/>
</dbReference>
<dbReference type="SUPFAM" id="SSF53448">
    <property type="entry name" value="Nucleotide-diphospho-sugar transferases"/>
    <property type="match status" value="1"/>
</dbReference>
<dbReference type="RefSeq" id="WP_251594015.1">
    <property type="nucleotide sequence ID" value="NZ_JAMLJI010000003.1"/>
</dbReference>
<dbReference type="SUPFAM" id="SSF53756">
    <property type="entry name" value="UDP-Glycosyltransferase/glycogen phosphorylase"/>
    <property type="match status" value="1"/>
</dbReference>
<protein>
    <submittedName>
        <fullName evidence="2">CDP-glycerol glycerophosphotransferase family protein</fullName>
    </submittedName>
</protein>
<dbReference type="InterPro" id="IPR043148">
    <property type="entry name" value="TagF_C"/>
</dbReference>
<feature type="domain" description="Glycosyltransferase 2-like" evidence="1">
    <location>
        <begin position="52"/>
        <end position="145"/>
    </location>
</feature>
<comment type="caution">
    <text evidence="2">The sequence shown here is derived from an EMBL/GenBank/DDBJ whole genome shotgun (WGS) entry which is preliminary data.</text>
</comment>
<dbReference type="CDD" id="cd00761">
    <property type="entry name" value="Glyco_tranf_GTA_type"/>
    <property type="match status" value="1"/>
</dbReference>
<organism evidence="2 3">
    <name type="scientific">Larsenimonas suaedae</name>
    <dbReference type="NCBI Taxonomy" id="1851019"/>
    <lineage>
        <taxon>Bacteria</taxon>
        <taxon>Pseudomonadati</taxon>
        <taxon>Pseudomonadota</taxon>
        <taxon>Gammaproteobacteria</taxon>
        <taxon>Oceanospirillales</taxon>
        <taxon>Halomonadaceae</taxon>
        <taxon>Larsenimonas</taxon>
    </lineage>
</organism>
<dbReference type="EMBL" id="JARWAO010000005">
    <property type="protein sequence ID" value="MDR5896419.1"/>
    <property type="molecule type" value="Genomic_DNA"/>
</dbReference>
<evidence type="ECO:0000313" key="2">
    <source>
        <dbReference type="EMBL" id="MDR5896419.1"/>
    </source>
</evidence>
<dbReference type="PANTHER" id="PTHR22916:SF3">
    <property type="entry name" value="UDP-GLCNAC:BETAGAL BETA-1,3-N-ACETYLGLUCOSAMINYLTRANSFERASE-LIKE PROTEIN 1"/>
    <property type="match status" value="1"/>
</dbReference>
<dbReference type="Gene3D" id="3.40.50.12580">
    <property type="match status" value="1"/>
</dbReference>
<evidence type="ECO:0000259" key="1">
    <source>
        <dbReference type="Pfam" id="PF00535"/>
    </source>
</evidence>